<dbReference type="SMART" id="SM00283">
    <property type="entry name" value="MA"/>
    <property type="match status" value="1"/>
</dbReference>
<dbReference type="PROSITE" id="PS50111">
    <property type="entry name" value="CHEMOTAXIS_TRANSDUC_2"/>
    <property type="match status" value="1"/>
</dbReference>
<evidence type="ECO:0000313" key="6">
    <source>
        <dbReference type="EMBL" id="PCG13441.1"/>
    </source>
</evidence>
<evidence type="ECO:0000256" key="4">
    <source>
        <dbReference type="SAM" id="Phobius"/>
    </source>
</evidence>
<comment type="caution">
    <text evidence="6">The sequence shown here is derived from an EMBL/GenBank/DDBJ whole genome shotgun (WGS) entry which is preliminary data.</text>
</comment>
<evidence type="ECO:0000313" key="7">
    <source>
        <dbReference type="Proteomes" id="UP000218323"/>
    </source>
</evidence>
<dbReference type="Gene3D" id="1.10.287.950">
    <property type="entry name" value="Methyl-accepting chemotaxis protein"/>
    <property type="match status" value="1"/>
</dbReference>
<proteinExistence type="predicted"/>
<feature type="domain" description="Methyl-accepting transducer" evidence="5">
    <location>
        <begin position="360"/>
        <end position="607"/>
    </location>
</feature>
<dbReference type="PANTHER" id="PTHR32089">
    <property type="entry name" value="METHYL-ACCEPTING CHEMOTAXIS PROTEIN MCPB"/>
    <property type="match status" value="1"/>
</dbReference>
<evidence type="ECO:0000256" key="3">
    <source>
        <dbReference type="SAM" id="Coils"/>
    </source>
</evidence>
<gene>
    <name evidence="6" type="ORF">COA07_14815</name>
</gene>
<dbReference type="EMBL" id="NWVC01000008">
    <property type="protein sequence ID" value="PCG13441.1"/>
    <property type="molecule type" value="Genomic_DNA"/>
</dbReference>
<evidence type="ECO:0000256" key="2">
    <source>
        <dbReference type="PROSITE-ProRule" id="PRU00284"/>
    </source>
</evidence>
<keyword evidence="4" id="KW-1133">Transmembrane helix</keyword>
<keyword evidence="4" id="KW-0472">Membrane</keyword>
<name>A0A2A4I484_9SPHN</name>
<dbReference type="GO" id="GO:0016020">
    <property type="term" value="C:membrane"/>
    <property type="evidence" value="ECO:0007669"/>
    <property type="project" value="InterPro"/>
</dbReference>
<feature type="coiled-coil region" evidence="3">
    <location>
        <begin position="303"/>
        <end position="362"/>
    </location>
</feature>
<protein>
    <recommendedName>
        <fullName evidence="5">Methyl-accepting transducer domain-containing protein</fullName>
    </recommendedName>
</protein>
<dbReference type="AlphaFoldDB" id="A0A2A4I484"/>
<feature type="transmembrane region" description="Helical" evidence="4">
    <location>
        <begin position="28"/>
        <end position="50"/>
    </location>
</feature>
<dbReference type="PANTHER" id="PTHR32089:SF112">
    <property type="entry name" value="LYSOZYME-LIKE PROTEIN-RELATED"/>
    <property type="match status" value="1"/>
</dbReference>
<dbReference type="InterPro" id="IPR004089">
    <property type="entry name" value="MCPsignal_dom"/>
</dbReference>
<evidence type="ECO:0000259" key="5">
    <source>
        <dbReference type="PROSITE" id="PS50111"/>
    </source>
</evidence>
<keyword evidence="3" id="KW-0175">Coiled coil</keyword>
<dbReference type="Proteomes" id="UP000218323">
    <property type="component" value="Unassembled WGS sequence"/>
</dbReference>
<dbReference type="Pfam" id="PF05228">
    <property type="entry name" value="CHASE4"/>
    <property type="match status" value="1"/>
</dbReference>
<organism evidence="6 7">
    <name type="scientific">Sphingomonas adhaesiva</name>
    <dbReference type="NCBI Taxonomy" id="28212"/>
    <lineage>
        <taxon>Bacteria</taxon>
        <taxon>Pseudomonadati</taxon>
        <taxon>Pseudomonadota</taxon>
        <taxon>Alphaproteobacteria</taxon>
        <taxon>Sphingomonadales</taxon>
        <taxon>Sphingomonadaceae</taxon>
        <taxon>Sphingomonas</taxon>
    </lineage>
</organism>
<reference evidence="6 7" key="1">
    <citation type="submission" date="2017-09" db="EMBL/GenBank/DDBJ databases">
        <title>Sphingomonas adhaesiva DSM 7418, whole genome shotgun sequence.</title>
        <authorList>
            <person name="Feng G."/>
            <person name="Zhu H."/>
        </authorList>
    </citation>
    <scope>NUCLEOTIDE SEQUENCE [LARGE SCALE GENOMIC DNA]</scope>
    <source>
        <strain evidence="6 7">DSM 7418</strain>
    </source>
</reference>
<dbReference type="InterPro" id="IPR007892">
    <property type="entry name" value="CHASE4"/>
</dbReference>
<dbReference type="SUPFAM" id="SSF58104">
    <property type="entry name" value="Methyl-accepting chemotaxis protein (MCP) signaling domain"/>
    <property type="match status" value="1"/>
</dbReference>
<accession>A0A2A4I484</accession>
<keyword evidence="7" id="KW-1185">Reference proteome</keyword>
<dbReference type="GO" id="GO:0007165">
    <property type="term" value="P:signal transduction"/>
    <property type="evidence" value="ECO:0007669"/>
    <property type="project" value="UniProtKB-KW"/>
</dbReference>
<keyword evidence="4" id="KW-0812">Transmembrane</keyword>
<sequence length="642" mass="69653">MSCGMTLSVAARPDADLASLAPIYRRDFVAPLVFVLVALSAVTLLLLFWFSAASDNQEITRERQMAEFLIDSERDFLVRNERGYAQWDDAFERIVRRRDAAWVHRNIGNYVYQSNHYEYALAIDGKDRTIYASYKDRQEPIDAFALIGPALRTVIDDLRRRPASDRNERGMFVRIRNRLAIASVTQITDADGRTPGHQDRSYLIFVNVLSPAELQRLGGERELADVEFVRSGAPVPAGHATLPLRDVRGMQIGRLQWDAQQPGTILRNRCLPGVLILLALLALLTRRVLKRSRDTLARTAAALAQSARDTRQAQDALEELNRARDAAAEAEQEAREWLEWTVAQVRAENRALDAKVREARDVAMAEARQQLESELAPLLATMRGQAALLAGASEQVRDQARGLETLATTASTAAAATERRSLDLAPQAATFTEASREIERQSLAALSDARRAAGDGQEIQASVGELAGSLDEIGGVLTLIDDLSRQTNLLALNAQIEAARAGEAGSGFAVVASEVKSLAHHTADLTARVTTQIGALRDRVGTAMESIGTIGDALTRTEQASSVITEAVNRQARGIDGIRAGIDGIAAESRTAAASVGDTRSAIAAGHAAADRLDGVALDLTETLSQLDRSVATFLQQLRTAA</sequence>
<dbReference type="Pfam" id="PF00015">
    <property type="entry name" value="MCPsignal"/>
    <property type="match status" value="1"/>
</dbReference>
<keyword evidence="1 2" id="KW-0807">Transducer</keyword>
<evidence type="ECO:0000256" key="1">
    <source>
        <dbReference type="ARBA" id="ARBA00023224"/>
    </source>
</evidence>